<feature type="compositionally biased region" description="Low complexity" evidence="4">
    <location>
        <begin position="241"/>
        <end position="250"/>
    </location>
</feature>
<keyword evidence="6" id="KW-1185">Reference proteome</keyword>
<dbReference type="GeneID" id="33558855"/>
<dbReference type="AlphaFoldDB" id="A0A1Y1U7G4"/>
<sequence>MAAKMLSTVSMLNTDHRIASFYSTAPSKGKSKKTNTNQTIIFPLDPRQYPNLTPENLASAGFFFKPTEGEEQDDTCQCYLCGLQLGGWDVGDDPNEEHAKRNACPWAEFMCRSKMNRKRGTKTTYETSDDLPSSAQSSSWREATFGKWWPHKQKAGWLPTAKNLAKAGFVFSPASDAEDLVVCPLCEYGVEGWEATDDPTAIHYSKSPDCDFFVAQVAGSSSTAQQAPAKAPKGGKKAKRGNAPAPSESEAASENDAAAEDDAVAQLGHGKAPPIPRHTKPRVASRTRGRAAEVEADKEEEDAPEEATVEPAEQRKPRRGKGKSKAKVDIPTASEAESEPRETVQEDPEPEFGVASPSPKPIKARRGRKKKAEVPEEAVVDEHVEVEPEAQPVVEEQKSKQRGRKKKGKKSEPVVEIVTSQLGLGRPASGQPARSTRSASAKSQQSQVVDVDADLEQSAEEEGDEEAGESASEVEVAGDKTIRASSPPSKTSSKAGSTQSARPASQLDRFAIIPPSSPFQNAQAHSKSAPARAPLQHGPPATLADTSASETPRAKSTLVSSKPAKPSPRVNNLTRDALDKSILDGAKEARRVMDDLVLNTSEHQVDELTEEQKSMTLEDLVRVEMKKRYESMKDRGEEMIKDWEQKSLEARRRIESL</sequence>
<reference evidence="5 6" key="1">
    <citation type="submission" date="2017-03" db="EMBL/GenBank/DDBJ databases">
        <title>Widespread Adenine N6-methylation of Active Genes in Fungi.</title>
        <authorList>
            <consortium name="DOE Joint Genome Institute"/>
            <person name="Mondo S.J."/>
            <person name="Dannebaum R.O."/>
            <person name="Kuo R.C."/>
            <person name="Louie K.B."/>
            <person name="Bewick A.J."/>
            <person name="Labutti K."/>
            <person name="Haridas S."/>
            <person name="Kuo A."/>
            <person name="Salamov A."/>
            <person name="Ahrendt S.R."/>
            <person name="Lau R."/>
            <person name="Bowen B.P."/>
            <person name="Lipzen A."/>
            <person name="Sullivan W."/>
            <person name="Andreopoulos W.B."/>
            <person name="Clum A."/>
            <person name="Lindquist E."/>
            <person name="Daum C."/>
            <person name="Northen T.R."/>
            <person name="Ramamoorthy G."/>
            <person name="Schmitz R.J."/>
            <person name="Gryganskyi A."/>
            <person name="Culley D."/>
            <person name="Magnuson J."/>
            <person name="James T.Y."/>
            <person name="O'Malley M.A."/>
            <person name="Stajich J.E."/>
            <person name="Spatafora J.W."/>
            <person name="Visel A."/>
            <person name="Grigoriev I.V."/>
        </authorList>
    </citation>
    <scope>NUCLEOTIDE SEQUENCE [LARGE SCALE GENOMIC DNA]</scope>
    <source>
        <strain evidence="5 6">NRRL Y-17943</strain>
    </source>
</reference>
<name>A0A1Y1U7G4_9TREE</name>
<dbReference type="GO" id="GO:0046872">
    <property type="term" value="F:metal ion binding"/>
    <property type="evidence" value="ECO:0007669"/>
    <property type="project" value="UniProtKB-KW"/>
</dbReference>
<evidence type="ECO:0000313" key="5">
    <source>
        <dbReference type="EMBL" id="ORX33948.1"/>
    </source>
</evidence>
<feature type="compositionally biased region" description="Basic residues" evidence="4">
    <location>
        <begin position="362"/>
        <end position="371"/>
    </location>
</feature>
<organism evidence="5 6">
    <name type="scientific">Kockovaella imperatae</name>
    <dbReference type="NCBI Taxonomy" id="4999"/>
    <lineage>
        <taxon>Eukaryota</taxon>
        <taxon>Fungi</taxon>
        <taxon>Dikarya</taxon>
        <taxon>Basidiomycota</taxon>
        <taxon>Agaricomycotina</taxon>
        <taxon>Tremellomycetes</taxon>
        <taxon>Tremellales</taxon>
        <taxon>Cuniculitremaceae</taxon>
        <taxon>Kockovaella</taxon>
    </lineage>
</organism>
<keyword evidence="2" id="KW-0862">Zinc</keyword>
<feature type="compositionally biased region" description="Acidic residues" evidence="4">
    <location>
        <begin position="296"/>
        <end position="308"/>
    </location>
</feature>
<feature type="compositionally biased region" description="Acidic residues" evidence="4">
    <location>
        <begin position="251"/>
        <end position="263"/>
    </location>
</feature>
<dbReference type="InterPro" id="IPR051190">
    <property type="entry name" value="Baculoviral_IAP"/>
</dbReference>
<keyword evidence="1" id="KW-0479">Metal-binding</keyword>
<dbReference type="PROSITE" id="PS50143">
    <property type="entry name" value="BIR_REPEAT_2"/>
    <property type="match status" value="2"/>
</dbReference>
<dbReference type="Pfam" id="PF00653">
    <property type="entry name" value="BIR"/>
    <property type="match status" value="2"/>
</dbReference>
<feature type="region of interest" description="Disordered" evidence="4">
    <location>
        <begin position="220"/>
        <end position="576"/>
    </location>
</feature>
<feature type="compositionally biased region" description="Basic residues" evidence="4">
    <location>
        <begin position="316"/>
        <end position="325"/>
    </location>
</feature>
<proteinExistence type="predicted"/>
<dbReference type="SUPFAM" id="SSF57924">
    <property type="entry name" value="Inhibitor of apoptosis (IAP) repeat"/>
    <property type="match status" value="2"/>
</dbReference>
<dbReference type="PANTHER" id="PTHR46771:SF5">
    <property type="entry name" value="DETERIN"/>
    <property type="match status" value="1"/>
</dbReference>
<keyword evidence="3" id="KW-0175">Coiled coil</keyword>
<evidence type="ECO:0000313" key="6">
    <source>
        <dbReference type="Proteomes" id="UP000193218"/>
    </source>
</evidence>
<feature type="compositionally biased region" description="Acidic residues" evidence="4">
    <location>
        <begin position="451"/>
        <end position="468"/>
    </location>
</feature>
<evidence type="ECO:0000256" key="3">
    <source>
        <dbReference type="SAM" id="Coils"/>
    </source>
</evidence>
<evidence type="ECO:0000256" key="4">
    <source>
        <dbReference type="SAM" id="MobiDB-lite"/>
    </source>
</evidence>
<feature type="compositionally biased region" description="Basic residues" evidence="4">
    <location>
        <begin position="277"/>
        <end position="289"/>
    </location>
</feature>
<evidence type="ECO:0000256" key="2">
    <source>
        <dbReference type="ARBA" id="ARBA00022833"/>
    </source>
</evidence>
<comment type="caution">
    <text evidence="5">The sequence shown here is derived from an EMBL/GenBank/DDBJ whole genome shotgun (WGS) entry which is preliminary data.</text>
</comment>
<feature type="compositionally biased region" description="Low complexity" evidence="4">
    <location>
        <begin position="439"/>
        <end position="450"/>
    </location>
</feature>
<evidence type="ECO:0000256" key="1">
    <source>
        <dbReference type="ARBA" id="ARBA00022723"/>
    </source>
</evidence>
<dbReference type="Proteomes" id="UP000193218">
    <property type="component" value="Unassembled WGS sequence"/>
</dbReference>
<dbReference type="Gene3D" id="1.10.1170.10">
    <property type="entry name" value="Inhibitor Of Apoptosis Protein (2mihbC-IAP-1), Chain A"/>
    <property type="match status" value="2"/>
</dbReference>
<feature type="coiled-coil region" evidence="3">
    <location>
        <begin position="598"/>
        <end position="646"/>
    </location>
</feature>
<feature type="compositionally biased region" description="Basic residues" evidence="4">
    <location>
        <begin position="400"/>
        <end position="409"/>
    </location>
</feature>
<dbReference type="InParanoid" id="A0A1Y1U7G4"/>
<dbReference type="SMART" id="SM00238">
    <property type="entry name" value="BIR"/>
    <property type="match status" value="2"/>
</dbReference>
<dbReference type="STRING" id="4999.A0A1Y1U7G4"/>
<dbReference type="EMBL" id="NBSH01000016">
    <property type="protein sequence ID" value="ORX33948.1"/>
    <property type="molecule type" value="Genomic_DNA"/>
</dbReference>
<evidence type="ECO:0008006" key="7">
    <source>
        <dbReference type="Google" id="ProtNLM"/>
    </source>
</evidence>
<dbReference type="FunFam" id="1.10.1170.10:FF:000016">
    <property type="entry name" value="Unplaced genomic scaffold supercont1.2, whole genome shotgun sequence"/>
    <property type="match status" value="1"/>
</dbReference>
<dbReference type="OrthoDB" id="2196114at2759"/>
<dbReference type="PANTHER" id="PTHR46771">
    <property type="entry name" value="DETERIN"/>
    <property type="match status" value="1"/>
</dbReference>
<dbReference type="RefSeq" id="XP_021868236.1">
    <property type="nucleotide sequence ID" value="XM_022017046.1"/>
</dbReference>
<gene>
    <name evidence="5" type="ORF">BD324DRAFT_637770</name>
</gene>
<accession>A0A1Y1U7G4</accession>
<dbReference type="InterPro" id="IPR001370">
    <property type="entry name" value="BIR_rpt"/>
</dbReference>
<protein>
    <recommendedName>
        <fullName evidence="7">BIR-domain-containing protein</fullName>
    </recommendedName>
</protein>
<feature type="compositionally biased region" description="Low complexity" evidence="4">
    <location>
        <begin position="484"/>
        <end position="498"/>
    </location>
</feature>